<dbReference type="SUPFAM" id="SSF53850">
    <property type="entry name" value="Periplasmic binding protein-like II"/>
    <property type="match status" value="1"/>
</dbReference>
<evidence type="ECO:0000256" key="1">
    <source>
        <dbReference type="ARBA" id="ARBA00009437"/>
    </source>
</evidence>
<evidence type="ECO:0000256" key="3">
    <source>
        <dbReference type="ARBA" id="ARBA00023125"/>
    </source>
</evidence>
<feature type="domain" description="HTH lysR-type" evidence="5">
    <location>
        <begin position="1"/>
        <end position="58"/>
    </location>
</feature>
<dbReference type="InterPro" id="IPR005119">
    <property type="entry name" value="LysR_subst-bd"/>
</dbReference>
<dbReference type="SUPFAM" id="SSF46785">
    <property type="entry name" value="Winged helix' DNA-binding domain"/>
    <property type="match status" value="1"/>
</dbReference>
<name>A0ABW0NUZ7_9MICO</name>
<keyword evidence="7" id="KW-1185">Reference proteome</keyword>
<dbReference type="InterPro" id="IPR036388">
    <property type="entry name" value="WH-like_DNA-bd_sf"/>
</dbReference>
<sequence length="308" mass="33580">MEIRSLRHFVALADTLNFRIAGERLHLTQPALTRSIAALERELGVTLFNRSTRGVSMTTDGAQLLQRARGMLTAADEFTYAAHALSAATDRQLRVGMYGNGLAELTHPVLRAFREQFPATAVQVRDADFARGIEPLLSGEYDIAFLRAPVDLPELRTIRLFSEPLDLLLWEGHRLVGEESAEVSEIFDDAWVTLPPSIPSAWSAFWLFADQRAGASPRIGAFARTEGEFSAAVAYRRLSGVLPTSVHRLRPHPGVHAVRTRGTVMSHAAVAYPSSGFTPAAAALAELAVEVAATQLHLVADARPAEPR</sequence>
<evidence type="ECO:0000259" key="5">
    <source>
        <dbReference type="PROSITE" id="PS50931"/>
    </source>
</evidence>
<organism evidence="6 7">
    <name type="scientific">Lysinimonas soli</name>
    <dbReference type="NCBI Taxonomy" id="1074233"/>
    <lineage>
        <taxon>Bacteria</taxon>
        <taxon>Bacillati</taxon>
        <taxon>Actinomycetota</taxon>
        <taxon>Actinomycetes</taxon>
        <taxon>Micrococcales</taxon>
        <taxon>Microbacteriaceae</taxon>
        <taxon>Lysinimonas</taxon>
    </lineage>
</organism>
<comment type="caution">
    <text evidence="6">The sequence shown here is derived from an EMBL/GenBank/DDBJ whole genome shotgun (WGS) entry which is preliminary data.</text>
</comment>
<keyword evidence="3" id="KW-0238">DNA-binding</keyword>
<reference evidence="7" key="1">
    <citation type="journal article" date="2019" name="Int. J. Syst. Evol. Microbiol.">
        <title>The Global Catalogue of Microorganisms (GCM) 10K type strain sequencing project: providing services to taxonomists for standard genome sequencing and annotation.</title>
        <authorList>
            <consortium name="The Broad Institute Genomics Platform"/>
            <consortium name="The Broad Institute Genome Sequencing Center for Infectious Disease"/>
            <person name="Wu L."/>
            <person name="Ma J."/>
        </authorList>
    </citation>
    <scope>NUCLEOTIDE SEQUENCE [LARGE SCALE GENOMIC DNA]</scope>
    <source>
        <strain evidence="7">CGMCC 4.6997</strain>
    </source>
</reference>
<evidence type="ECO:0000256" key="4">
    <source>
        <dbReference type="ARBA" id="ARBA00023163"/>
    </source>
</evidence>
<dbReference type="PANTHER" id="PTHR30346:SF0">
    <property type="entry name" value="HCA OPERON TRANSCRIPTIONAL ACTIVATOR HCAR"/>
    <property type="match status" value="1"/>
</dbReference>
<dbReference type="Pfam" id="PF00126">
    <property type="entry name" value="HTH_1"/>
    <property type="match status" value="1"/>
</dbReference>
<dbReference type="InterPro" id="IPR036390">
    <property type="entry name" value="WH_DNA-bd_sf"/>
</dbReference>
<protein>
    <submittedName>
        <fullName evidence="6">LysR family transcriptional regulator</fullName>
    </submittedName>
</protein>
<dbReference type="EMBL" id="JBHSMG010000002">
    <property type="protein sequence ID" value="MFC5502689.1"/>
    <property type="molecule type" value="Genomic_DNA"/>
</dbReference>
<dbReference type="Pfam" id="PF03466">
    <property type="entry name" value="LysR_substrate"/>
    <property type="match status" value="1"/>
</dbReference>
<dbReference type="Proteomes" id="UP001596039">
    <property type="component" value="Unassembled WGS sequence"/>
</dbReference>
<gene>
    <name evidence="6" type="ORF">ACFPJ4_10615</name>
</gene>
<proteinExistence type="inferred from homology"/>
<dbReference type="Gene3D" id="1.10.10.10">
    <property type="entry name" value="Winged helix-like DNA-binding domain superfamily/Winged helix DNA-binding domain"/>
    <property type="match status" value="1"/>
</dbReference>
<dbReference type="Gene3D" id="3.40.190.10">
    <property type="entry name" value="Periplasmic binding protein-like II"/>
    <property type="match status" value="2"/>
</dbReference>
<dbReference type="PROSITE" id="PS50931">
    <property type="entry name" value="HTH_LYSR"/>
    <property type="match status" value="1"/>
</dbReference>
<accession>A0ABW0NUZ7</accession>
<evidence type="ECO:0000313" key="6">
    <source>
        <dbReference type="EMBL" id="MFC5502689.1"/>
    </source>
</evidence>
<evidence type="ECO:0000313" key="7">
    <source>
        <dbReference type="Proteomes" id="UP001596039"/>
    </source>
</evidence>
<dbReference type="PANTHER" id="PTHR30346">
    <property type="entry name" value="TRANSCRIPTIONAL DUAL REGULATOR HCAR-RELATED"/>
    <property type="match status" value="1"/>
</dbReference>
<comment type="similarity">
    <text evidence="1">Belongs to the LysR transcriptional regulatory family.</text>
</comment>
<keyword evidence="4" id="KW-0804">Transcription</keyword>
<dbReference type="PRINTS" id="PR00039">
    <property type="entry name" value="HTHLYSR"/>
</dbReference>
<dbReference type="RefSeq" id="WP_386740378.1">
    <property type="nucleotide sequence ID" value="NZ_JBHSMG010000002.1"/>
</dbReference>
<evidence type="ECO:0000256" key="2">
    <source>
        <dbReference type="ARBA" id="ARBA00023015"/>
    </source>
</evidence>
<keyword evidence="2" id="KW-0805">Transcription regulation</keyword>
<dbReference type="InterPro" id="IPR000847">
    <property type="entry name" value="LysR_HTH_N"/>
</dbReference>